<evidence type="ECO:0000256" key="4">
    <source>
        <dbReference type="ARBA" id="ARBA00012438"/>
    </source>
</evidence>
<feature type="coiled-coil region" evidence="19">
    <location>
        <begin position="29"/>
        <end position="63"/>
    </location>
</feature>
<accession>I2GPR5</accession>
<keyword evidence="13" id="KW-0067">ATP-binding</keyword>
<keyword evidence="7" id="KW-0963">Cytoplasm</keyword>
<dbReference type="EC" id="2.7.13.3" evidence="4"/>
<keyword evidence="20" id="KW-0472">Membrane</keyword>
<dbReference type="OrthoDB" id="9760839at2"/>
<evidence type="ECO:0000313" key="22">
    <source>
        <dbReference type="EMBL" id="CCH55893.1"/>
    </source>
</evidence>
<comment type="caution">
    <text evidence="22">The sequence shown here is derived from an EMBL/GenBank/DDBJ whole genome shotgun (WGS) entry which is preliminary data.</text>
</comment>
<dbReference type="PRINTS" id="PR00344">
    <property type="entry name" value="BCTRLSENSOR"/>
</dbReference>
<dbReference type="GO" id="GO:0000155">
    <property type="term" value="F:phosphorelay sensor kinase activity"/>
    <property type="evidence" value="ECO:0007669"/>
    <property type="project" value="InterPro"/>
</dbReference>
<dbReference type="GO" id="GO:0005524">
    <property type="term" value="F:ATP binding"/>
    <property type="evidence" value="ECO:0007669"/>
    <property type="project" value="UniProtKB-KW"/>
</dbReference>
<proteinExistence type="predicted"/>
<dbReference type="GO" id="GO:0016020">
    <property type="term" value="C:membrane"/>
    <property type="evidence" value="ECO:0007669"/>
    <property type="project" value="InterPro"/>
</dbReference>
<dbReference type="PANTHER" id="PTHR24421">
    <property type="entry name" value="NITRATE/NITRITE SENSOR PROTEIN NARX-RELATED"/>
    <property type="match status" value="1"/>
</dbReference>
<keyword evidence="23" id="KW-1185">Reference proteome</keyword>
<dbReference type="Gene3D" id="1.20.5.1930">
    <property type="match status" value="1"/>
</dbReference>
<keyword evidence="6" id="KW-0004">4Fe-4S</keyword>
<dbReference type="GO" id="GO:0005737">
    <property type="term" value="C:cytoplasm"/>
    <property type="evidence" value="ECO:0007669"/>
    <property type="project" value="UniProtKB-SubCell"/>
</dbReference>
<dbReference type="SUPFAM" id="SSF55874">
    <property type="entry name" value="ATPase domain of HSP90 chaperone/DNA topoisomerase II/histidine kinase"/>
    <property type="match status" value="1"/>
</dbReference>
<comment type="cofactor">
    <cofactor evidence="2">
        <name>[4Fe-4S] cluster</name>
        <dbReference type="ChEBI" id="CHEBI:49883"/>
    </cofactor>
</comment>
<dbReference type="InterPro" id="IPR011712">
    <property type="entry name" value="Sig_transdc_His_kin_sub3_dim/P"/>
</dbReference>
<feature type="transmembrane region" description="Helical" evidence="20">
    <location>
        <begin position="6"/>
        <end position="28"/>
    </location>
</feature>
<dbReference type="InterPro" id="IPR004358">
    <property type="entry name" value="Sig_transdc_His_kin-like_C"/>
</dbReference>
<dbReference type="GO" id="GO:0046872">
    <property type="term" value="F:metal ion binding"/>
    <property type="evidence" value="ECO:0007669"/>
    <property type="project" value="UniProtKB-KW"/>
</dbReference>
<evidence type="ECO:0000313" key="23">
    <source>
        <dbReference type="Proteomes" id="UP000009309"/>
    </source>
</evidence>
<keyword evidence="14" id="KW-0408">Iron</keyword>
<evidence type="ECO:0000256" key="2">
    <source>
        <dbReference type="ARBA" id="ARBA00001966"/>
    </source>
</evidence>
<evidence type="ECO:0000256" key="5">
    <source>
        <dbReference type="ARBA" id="ARBA00017322"/>
    </source>
</evidence>
<comment type="subcellular location">
    <subcellularLocation>
        <location evidence="3">Cytoplasm</location>
    </subcellularLocation>
</comment>
<organism evidence="22 23">
    <name type="scientific">Fibrisoma limi BUZ 3</name>
    <dbReference type="NCBI Taxonomy" id="1185876"/>
    <lineage>
        <taxon>Bacteria</taxon>
        <taxon>Pseudomonadati</taxon>
        <taxon>Bacteroidota</taxon>
        <taxon>Cytophagia</taxon>
        <taxon>Cytophagales</taxon>
        <taxon>Spirosomataceae</taxon>
        <taxon>Fibrisoma</taxon>
    </lineage>
</organism>
<evidence type="ECO:0000256" key="19">
    <source>
        <dbReference type="SAM" id="Coils"/>
    </source>
</evidence>
<evidence type="ECO:0000256" key="13">
    <source>
        <dbReference type="ARBA" id="ARBA00022840"/>
    </source>
</evidence>
<dbReference type="STRING" id="1185876.BN8_05191"/>
<dbReference type="SMART" id="SM00387">
    <property type="entry name" value="HATPase_c"/>
    <property type="match status" value="1"/>
</dbReference>
<dbReference type="Pfam" id="PF07730">
    <property type="entry name" value="HisKA_3"/>
    <property type="match status" value="1"/>
</dbReference>
<dbReference type="CDD" id="cd16917">
    <property type="entry name" value="HATPase_UhpB-NarQ-NarX-like"/>
    <property type="match status" value="1"/>
</dbReference>
<protein>
    <recommendedName>
        <fullName evidence="5">Oxygen sensor histidine kinase NreB</fullName>
        <ecNumber evidence="4">2.7.13.3</ecNumber>
    </recommendedName>
    <alternativeName>
        <fullName evidence="18">Nitrogen regulation protein B</fullName>
    </alternativeName>
</protein>
<evidence type="ECO:0000256" key="18">
    <source>
        <dbReference type="ARBA" id="ARBA00030800"/>
    </source>
</evidence>
<dbReference type="InterPro" id="IPR005467">
    <property type="entry name" value="His_kinase_dom"/>
</dbReference>
<gene>
    <name evidence="22" type="ORF">BN8_05191</name>
</gene>
<keyword evidence="19" id="KW-0175">Coiled coil</keyword>
<keyword evidence="12 22" id="KW-0418">Kinase</keyword>
<dbReference type="Proteomes" id="UP000009309">
    <property type="component" value="Unassembled WGS sequence"/>
</dbReference>
<evidence type="ECO:0000256" key="7">
    <source>
        <dbReference type="ARBA" id="ARBA00022490"/>
    </source>
</evidence>
<sequence length="260" mass="28972">MDINFLPVIATVVFLLLAVFITSFALLFQKRQLQNYKEKQRLKAAYEQEILKAQVEIQNTTLQEIGQELHDNIGQLLSVTTLYLGALEEAVDAGEALELVQTTRQVVDKAINDVRALSKSLDSSFIEEFGLVQTLTHEVARIQKARRFTIELFTTGTPVSLGVQREMVLFRVLQELLNNALKHSQAKRILLSVHYLPTAAEFRVEDDGIGFDYEQVLQQELGQSGAGLRNINRRVELIGGLCTYQTAAGGGTSVLISLPL</sequence>
<name>I2GPR5_9BACT</name>
<keyword evidence="10" id="KW-0479">Metal-binding</keyword>
<feature type="domain" description="Histidine kinase" evidence="21">
    <location>
        <begin position="64"/>
        <end position="260"/>
    </location>
</feature>
<evidence type="ECO:0000256" key="3">
    <source>
        <dbReference type="ARBA" id="ARBA00004496"/>
    </source>
</evidence>
<dbReference type="InterPro" id="IPR003594">
    <property type="entry name" value="HATPase_dom"/>
</dbReference>
<dbReference type="GO" id="GO:0051539">
    <property type="term" value="F:4 iron, 4 sulfur cluster binding"/>
    <property type="evidence" value="ECO:0007669"/>
    <property type="project" value="UniProtKB-KW"/>
</dbReference>
<evidence type="ECO:0000256" key="14">
    <source>
        <dbReference type="ARBA" id="ARBA00023004"/>
    </source>
</evidence>
<evidence type="ECO:0000256" key="20">
    <source>
        <dbReference type="SAM" id="Phobius"/>
    </source>
</evidence>
<comment type="function">
    <text evidence="17">Member of the two-component regulatory system NreB/NreC involved in the control of dissimilatory nitrate/nitrite reduction in response to oxygen. NreB functions as a direct oxygen sensor histidine kinase which is autophosphorylated, in the absence of oxygen, probably at the conserved histidine residue, and transfers its phosphate group probably to a conserved aspartate residue of NreC. NreB/NreC activates the expression of the nitrate (narGHJI) and nitrite (nir) reductase operons, as well as the putative nitrate transporter gene narT.</text>
</comment>
<comment type="catalytic activity">
    <reaction evidence="1">
        <text>ATP + protein L-histidine = ADP + protein N-phospho-L-histidine.</text>
        <dbReference type="EC" id="2.7.13.3"/>
    </reaction>
</comment>
<evidence type="ECO:0000256" key="12">
    <source>
        <dbReference type="ARBA" id="ARBA00022777"/>
    </source>
</evidence>
<dbReference type="InterPro" id="IPR050482">
    <property type="entry name" value="Sensor_HK_TwoCompSys"/>
</dbReference>
<dbReference type="AlphaFoldDB" id="I2GPR5"/>
<dbReference type="RefSeq" id="WP_009284458.1">
    <property type="nucleotide sequence ID" value="NZ_CAIT01000009.1"/>
</dbReference>
<keyword evidence="20" id="KW-1133">Transmembrane helix</keyword>
<evidence type="ECO:0000256" key="1">
    <source>
        <dbReference type="ARBA" id="ARBA00000085"/>
    </source>
</evidence>
<keyword evidence="15" id="KW-0902">Two-component regulatory system</keyword>
<evidence type="ECO:0000256" key="17">
    <source>
        <dbReference type="ARBA" id="ARBA00024827"/>
    </source>
</evidence>
<evidence type="ECO:0000256" key="9">
    <source>
        <dbReference type="ARBA" id="ARBA00022679"/>
    </source>
</evidence>
<evidence type="ECO:0000256" key="10">
    <source>
        <dbReference type="ARBA" id="ARBA00022723"/>
    </source>
</evidence>
<evidence type="ECO:0000256" key="16">
    <source>
        <dbReference type="ARBA" id="ARBA00023014"/>
    </source>
</evidence>
<dbReference type="EMBL" id="CAIT01000009">
    <property type="protein sequence ID" value="CCH55893.1"/>
    <property type="molecule type" value="Genomic_DNA"/>
</dbReference>
<evidence type="ECO:0000259" key="21">
    <source>
        <dbReference type="PROSITE" id="PS50109"/>
    </source>
</evidence>
<dbReference type="Gene3D" id="3.30.565.10">
    <property type="entry name" value="Histidine kinase-like ATPase, C-terminal domain"/>
    <property type="match status" value="1"/>
</dbReference>
<dbReference type="Pfam" id="PF02518">
    <property type="entry name" value="HATPase_c"/>
    <property type="match status" value="1"/>
</dbReference>
<keyword evidence="16" id="KW-0411">Iron-sulfur</keyword>
<dbReference type="GO" id="GO:0046983">
    <property type="term" value="F:protein dimerization activity"/>
    <property type="evidence" value="ECO:0007669"/>
    <property type="project" value="InterPro"/>
</dbReference>
<dbReference type="PROSITE" id="PS50109">
    <property type="entry name" value="HIS_KIN"/>
    <property type="match status" value="1"/>
</dbReference>
<evidence type="ECO:0000256" key="11">
    <source>
        <dbReference type="ARBA" id="ARBA00022741"/>
    </source>
</evidence>
<keyword evidence="11" id="KW-0547">Nucleotide-binding</keyword>
<dbReference type="InterPro" id="IPR036890">
    <property type="entry name" value="HATPase_C_sf"/>
</dbReference>
<keyword evidence="8" id="KW-0597">Phosphoprotein</keyword>
<keyword evidence="20" id="KW-0812">Transmembrane</keyword>
<reference evidence="22 23" key="1">
    <citation type="journal article" date="2012" name="J. Bacteriol.">
        <title>Genome Sequence of the Filamentous Bacterium Fibrisoma limi BUZ 3T.</title>
        <authorList>
            <person name="Filippini M."/>
            <person name="Qi W."/>
            <person name="Jaenicke S."/>
            <person name="Goesmann A."/>
            <person name="Smits T.H."/>
            <person name="Bagheri H.C."/>
        </authorList>
    </citation>
    <scope>NUCLEOTIDE SEQUENCE [LARGE SCALE GENOMIC DNA]</scope>
    <source>
        <strain evidence="23">BUZ 3T</strain>
    </source>
</reference>
<dbReference type="PANTHER" id="PTHR24421:SF10">
    <property type="entry name" value="NITRATE_NITRITE SENSOR PROTEIN NARQ"/>
    <property type="match status" value="1"/>
</dbReference>
<keyword evidence="9 22" id="KW-0808">Transferase</keyword>
<dbReference type="eggNOG" id="COG4585">
    <property type="taxonomic scope" value="Bacteria"/>
</dbReference>
<evidence type="ECO:0000256" key="6">
    <source>
        <dbReference type="ARBA" id="ARBA00022485"/>
    </source>
</evidence>
<evidence type="ECO:0000256" key="15">
    <source>
        <dbReference type="ARBA" id="ARBA00023012"/>
    </source>
</evidence>
<evidence type="ECO:0000256" key="8">
    <source>
        <dbReference type="ARBA" id="ARBA00022553"/>
    </source>
</evidence>